<sequence>MEELNKAGLYIDEIYRLRVQDPAIANETIELRQECLDYSRNLQAFKKLCEDFYKIAYDFSKVVESEKLRAIGTQNQLKTMAKQRQAEQQVYQSQILEQTVELERLKSEYQYLQRIESEQQEIINNFLMNQ</sequence>
<dbReference type="EMBL" id="LSRL02000096">
    <property type="protein sequence ID" value="TDG44723.1"/>
    <property type="molecule type" value="Genomic_DNA"/>
</dbReference>
<dbReference type="OMA" id="TMAKQRQ"/>
<evidence type="ECO:0000313" key="4">
    <source>
        <dbReference type="EMBL" id="TDG44723.1"/>
    </source>
</evidence>
<evidence type="ECO:0000256" key="2">
    <source>
        <dbReference type="ARBA" id="ARBA00023054"/>
    </source>
</evidence>
<dbReference type="InterPro" id="IPR028172">
    <property type="entry name" value="FT20"/>
</dbReference>
<dbReference type="GO" id="GO:0005813">
    <property type="term" value="C:centrosome"/>
    <property type="evidence" value="ECO:0007669"/>
    <property type="project" value="TreeGrafter"/>
</dbReference>
<keyword evidence="5" id="KW-1185">Reference proteome</keyword>
<dbReference type="GO" id="GO:0005737">
    <property type="term" value="C:cytoplasm"/>
    <property type="evidence" value="ECO:0007669"/>
    <property type="project" value="TreeGrafter"/>
</dbReference>
<comment type="subcellular location">
    <subcellularLocation>
        <location evidence="1">Cell projection</location>
        <location evidence="1">Cilium</location>
    </subcellularLocation>
</comment>
<dbReference type="GO" id="GO:0030990">
    <property type="term" value="C:intraciliary transport particle"/>
    <property type="evidence" value="ECO:0007669"/>
    <property type="project" value="TreeGrafter"/>
</dbReference>
<dbReference type="Proteomes" id="UP000295192">
    <property type="component" value="Unassembled WGS sequence"/>
</dbReference>
<dbReference type="STRING" id="7232.A0A484B7G1"/>
<evidence type="ECO:0000313" key="5">
    <source>
        <dbReference type="Proteomes" id="UP000295192"/>
    </source>
</evidence>
<dbReference type="OrthoDB" id="10254896at2759"/>
<dbReference type="KEGG" id="dnv:108652983"/>
<dbReference type="AlphaFoldDB" id="A0A484B7G1"/>
<dbReference type="Pfam" id="PF14931">
    <property type="entry name" value="IFT20"/>
    <property type="match status" value="1"/>
</dbReference>
<protein>
    <recommendedName>
        <fullName evidence="6">Intraflagellar transport protein 20 homolog</fullName>
    </recommendedName>
</protein>
<evidence type="ECO:0008006" key="6">
    <source>
        <dbReference type="Google" id="ProtNLM"/>
    </source>
</evidence>
<accession>A0A484B7G1</accession>
<evidence type="ECO:0000256" key="3">
    <source>
        <dbReference type="ARBA" id="ARBA00023273"/>
    </source>
</evidence>
<name>A0A484B7G1_DRONA</name>
<evidence type="ECO:0000256" key="1">
    <source>
        <dbReference type="ARBA" id="ARBA00004138"/>
    </source>
</evidence>
<dbReference type="GO" id="GO:0060271">
    <property type="term" value="P:cilium assembly"/>
    <property type="evidence" value="ECO:0007669"/>
    <property type="project" value="TreeGrafter"/>
</dbReference>
<dbReference type="GO" id="GO:0097730">
    <property type="term" value="C:non-motile cilium"/>
    <property type="evidence" value="ECO:0007669"/>
    <property type="project" value="TreeGrafter"/>
</dbReference>
<dbReference type="GO" id="GO:0097546">
    <property type="term" value="C:ciliary base"/>
    <property type="evidence" value="ECO:0007669"/>
    <property type="project" value="TreeGrafter"/>
</dbReference>
<dbReference type="GO" id="GO:0061512">
    <property type="term" value="P:protein localization to cilium"/>
    <property type="evidence" value="ECO:0007669"/>
    <property type="project" value="TreeGrafter"/>
</dbReference>
<keyword evidence="3" id="KW-0966">Cell projection</keyword>
<proteinExistence type="predicted"/>
<gene>
    <name evidence="4" type="ORF">AWZ03_008864</name>
</gene>
<dbReference type="GO" id="GO:0036064">
    <property type="term" value="C:ciliary basal body"/>
    <property type="evidence" value="ECO:0007669"/>
    <property type="project" value="TreeGrafter"/>
</dbReference>
<keyword evidence="2" id="KW-0175">Coiled coil</keyword>
<organism evidence="4 5">
    <name type="scientific">Drosophila navojoa</name>
    <name type="common">Fruit fly</name>
    <dbReference type="NCBI Taxonomy" id="7232"/>
    <lineage>
        <taxon>Eukaryota</taxon>
        <taxon>Metazoa</taxon>
        <taxon>Ecdysozoa</taxon>
        <taxon>Arthropoda</taxon>
        <taxon>Hexapoda</taxon>
        <taxon>Insecta</taxon>
        <taxon>Pterygota</taxon>
        <taxon>Neoptera</taxon>
        <taxon>Endopterygota</taxon>
        <taxon>Diptera</taxon>
        <taxon>Brachycera</taxon>
        <taxon>Muscomorpha</taxon>
        <taxon>Ephydroidea</taxon>
        <taxon>Drosophilidae</taxon>
        <taxon>Drosophila</taxon>
    </lineage>
</organism>
<dbReference type="PANTHER" id="PTHR31978:SF1">
    <property type="entry name" value="INTRAFLAGELLAR TRANSPORT PROTEIN 20 HOMOLOG"/>
    <property type="match status" value="1"/>
</dbReference>
<reference evidence="4 5" key="1">
    <citation type="journal article" date="2019" name="J. Hered.">
        <title>An Improved Genome Assembly for Drosophila navojoa, the Basal Species in the mojavensis Cluster.</title>
        <authorList>
            <person name="Vanderlinde T."/>
            <person name="Dupim E.G."/>
            <person name="Nazario-Yepiz N.O."/>
            <person name="Carvalho A.B."/>
        </authorList>
    </citation>
    <scope>NUCLEOTIDE SEQUENCE [LARGE SCALE GENOMIC DNA]</scope>
    <source>
        <strain evidence="4">Navoj_Jal97</strain>
        <tissue evidence="4">Whole organism</tissue>
    </source>
</reference>
<comment type="caution">
    <text evidence="4">The sequence shown here is derived from an EMBL/GenBank/DDBJ whole genome shotgun (WGS) entry which is preliminary data.</text>
</comment>
<dbReference type="PANTHER" id="PTHR31978">
    <property type="entry name" value="INTRAFLAGELLAR TRANSPORT PROTEIN 20 HOMOLOG"/>
    <property type="match status" value="1"/>
</dbReference>